<evidence type="ECO:0000256" key="5">
    <source>
        <dbReference type="ARBA" id="ARBA00023136"/>
    </source>
</evidence>
<dbReference type="PANTHER" id="PTHR43483:SF3">
    <property type="entry name" value="MEMBRANE TRANSPORTER PROTEIN HI_0806-RELATED"/>
    <property type="match status" value="1"/>
</dbReference>
<protein>
    <recommendedName>
        <fullName evidence="6">Probable membrane transporter protein</fullName>
    </recommendedName>
</protein>
<dbReference type="STRING" id="284577.SAMN05216571_102374"/>
<feature type="transmembrane region" description="Helical" evidence="6">
    <location>
        <begin position="119"/>
        <end position="136"/>
    </location>
</feature>
<organism evidence="7 8">
    <name type="scientific">Onishia taeanensis</name>
    <dbReference type="NCBI Taxonomy" id="284577"/>
    <lineage>
        <taxon>Bacteria</taxon>
        <taxon>Pseudomonadati</taxon>
        <taxon>Pseudomonadota</taxon>
        <taxon>Gammaproteobacteria</taxon>
        <taxon>Oceanospirillales</taxon>
        <taxon>Halomonadaceae</taxon>
        <taxon>Onishia</taxon>
    </lineage>
</organism>
<dbReference type="GO" id="GO:0005886">
    <property type="term" value="C:plasma membrane"/>
    <property type="evidence" value="ECO:0007669"/>
    <property type="project" value="UniProtKB-SubCell"/>
</dbReference>
<dbReference type="EMBL" id="FNCI01000002">
    <property type="protein sequence ID" value="SDF86675.1"/>
    <property type="molecule type" value="Genomic_DNA"/>
</dbReference>
<keyword evidence="8" id="KW-1185">Reference proteome</keyword>
<feature type="transmembrane region" description="Helical" evidence="6">
    <location>
        <begin position="57"/>
        <end position="76"/>
    </location>
</feature>
<feature type="transmembrane region" description="Helical" evidence="6">
    <location>
        <begin position="148"/>
        <end position="168"/>
    </location>
</feature>
<feature type="transmembrane region" description="Helical" evidence="6">
    <location>
        <begin position="96"/>
        <end position="113"/>
    </location>
</feature>
<keyword evidence="4 6" id="KW-1133">Transmembrane helix</keyword>
<evidence type="ECO:0000256" key="2">
    <source>
        <dbReference type="ARBA" id="ARBA00009142"/>
    </source>
</evidence>
<proteinExistence type="inferred from homology"/>
<evidence type="ECO:0000256" key="4">
    <source>
        <dbReference type="ARBA" id="ARBA00022989"/>
    </source>
</evidence>
<accession>A0A1G7PK40</accession>
<comment type="similarity">
    <text evidence="2 6">Belongs to the 4-toluene sulfonate uptake permease (TSUP) (TC 2.A.102) family.</text>
</comment>
<evidence type="ECO:0000313" key="8">
    <source>
        <dbReference type="Proteomes" id="UP000198641"/>
    </source>
</evidence>
<sequence>MELLDSSSLTGILGLIAALLATGAVAGVMAGLLGVGGGIVIVPVLFHLFSLLGVDEGVRMHLAVGTSLATIIPTSIMSARAHHRKGSLDASVIKRLIPGVVVGVLLGGIASQFLSGEALTGLFATIALLVAANMFRRNTRIIRDGMPGPLGSSLIGAVIGGISTLMGIGGGTLSVPTLSALNTPIRVAVGTGAALGLVISIPGTLSFMFSGLGEPDRLPGSIGYVNLLGFAAIVPMTMLCAPLGARLAHAIDPALLKRLFAVFLLATAVRMYIDLFS</sequence>
<dbReference type="RefSeq" id="WP_092523486.1">
    <property type="nucleotide sequence ID" value="NZ_FNCI01000002.1"/>
</dbReference>
<dbReference type="InterPro" id="IPR002781">
    <property type="entry name" value="TM_pro_TauE-like"/>
</dbReference>
<keyword evidence="3 6" id="KW-0812">Transmembrane</keyword>
<evidence type="ECO:0000256" key="3">
    <source>
        <dbReference type="ARBA" id="ARBA00022692"/>
    </source>
</evidence>
<comment type="subcellular location">
    <subcellularLocation>
        <location evidence="6">Cell membrane</location>
        <topology evidence="6">Multi-pass membrane protein</topology>
    </subcellularLocation>
    <subcellularLocation>
        <location evidence="1">Membrane</location>
        <topology evidence="1">Multi-pass membrane protein</topology>
    </subcellularLocation>
</comment>
<evidence type="ECO:0000256" key="1">
    <source>
        <dbReference type="ARBA" id="ARBA00004141"/>
    </source>
</evidence>
<feature type="transmembrane region" description="Helical" evidence="6">
    <location>
        <begin position="224"/>
        <end position="248"/>
    </location>
</feature>
<feature type="transmembrane region" description="Helical" evidence="6">
    <location>
        <begin position="188"/>
        <end position="212"/>
    </location>
</feature>
<keyword evidence="5 6" id="KW-0472">Membrane</keyword>
<evidence type="ECO:0000313" key="7">
    <source>
        <dbReference type="EMBL" id="SDF86675.1"/>
    </source>
</evidence>
<reference evidence="7 8" key="1">
    <citation type="submission" date="2016-10" db="EMBL/GenBank/DDBJ databases">
        <authorList>
            <person name="de Groot N.N."/>
        </authorList>
    </citation>
    <scope>NUCLEOTIDE SEQUENCE [LARGE SCALE GENOMIC DNA]</scope>
    <source>
        <strain evidence="7 8">BH539</strain>
    </source>
</reference>
<gene>
    <name evidence="7" type="ORF">SAMN05216571_102374</name>
</gene>
<feature type="transmembrane region" description="Helical" evidence="6">
    <location>
        <begin position="254"/>
        <end position="273"/>
    </location>
</feature>
<dbReference type="OrthoDB" id="457670at2"/>
<dbReference type="Pfam" id="PF01925">
    <property type="entry name" value="TauE"/>
    <property type="match status" value="1"/>
</dbReference>
<dbReference type="AlphaFoldDB" id="A0A1G7PK40"/>
<evidence type="ECO:0000256" key="6">
    <source>
        <dbReference type="RuleBase" id="RU363041"/>
    </source>
</evidence>
<dbReference type="Proteomes" id="UP000198641">
    <property type="component" value="Unassembled WGS sequence"/>
</dbReference>
<dbReference type="PANTHER" id="PTHR43483">
    <property type="entry name" value="MEMBRANE TRANSPORTER PROTEIN HI_0806-RELATED"/>
    <property type="match status" value="1"/>
</dbReference>
<feature type="transmembrane region" description="Helical" evidence="6">
    <location>
        <begin position="12"/>
        <end position="45"/>
    </location>
</feature>
<keyword evidence="6" id="KW-1003">Cell membrane</keyword>
<name>A0A1G7PK40_9GAMM</name>